<feature type="transmembrane region" description="Helical" evidence="1">
    <location>
        <begin position="97"/>
        <end position="119"/>
    </location>
</feature>
<evidence type="ECO:0000259" key="2">
    <source>
        <dbReference type="Pfam" id="PF01569"/>
    </source>
</evidence>
<organism evidence="3 4">
    <name type="scientific">Anaeramoeba flamelloides</name>
    <dbReference type="NCBI Taxonomy" id="1746091"/>
    <lineage>
        <taxon>Eukaryota</taxon>
        <taxon>Metamonada</taxon>
        <taxon>Anaeramoebidae</taxon>
        <taxon>Anaeramoeba</taxon>
    </lineage>
</organism>
<dbReference type="InterPro" id="IPR036938">
    <property type="entry name" value="PAP2/HPO_sf"/>
</dbReference>
<feature type="transmembrane region" description="Helical" evidence="1">
    <location>
        <begin position="376"/>
        <end position="393"/>
    </location>
</feature>
<keyword evidence="1" id="KW-1133">Transmembrane helix</keyword>
<dbReference type="SUPFAM" id="SSF48317">
    <property type="entry name" value="Acid phosphatase/Vanadium-dependent haloperoxidase"/>
    <property type="match status" value="1"/>
</dbReference>
<keyword evidence="1" id="KW-0472">Membrane</keyword>
<feature type="transmembrane region" description="Helical" evidence="1">
    <location>
        <begin position="231"/>
        <end position="248"/>
    </location>
</feature>
<dbReference type="EMBL" id="JAOAOG010000145">
    <property type="protein sequence ID" value="KAJ6245323.1"/>
    <property type="molecule type" value="Genomic_DNA"/>
</dbReference>
<feature type="transmembrane region" description="Helical" evidence="1">
    <location>
        <begin position="125"/>
        <end position="143"/>
    </location>
</feature>
<protein>
    <recommendedName>
        <fullName evidence="2">Phosphatidic acid phosphatase type 2/haloperoxidase domain-containing protein</fullName>
    </recommendedName>
</protein>
<comment type="caution">
    <text evidence="3">The sequence shown here is derived from an EMBL/GenBank/DDBJ whole genome shotgun (WGS) entry which is preliminary data.</text>
</comment>
<feature type="transmembrane region" description="Helical" evidence="1">
    <location>
        <begin position="350"/>
        <end position="370"/>
    </location>
</feature>
<dbReference type="Pfam" id="PF01569">
    <property type="entry name" value="PAP2"/>
    <property type="match status" value="1"/>
</dbReference>
<evidence type="ECO:0000313" key="4">
    <source>
        <dbReference type="Proteomes" id="UP001150062"/>
    </source>
</evidence>
<keyword evidence="1" id="KW-0812">Transmembrane</keyword>
<evidence type="ECO:0000256" key="1">
    <source>
        <dbReference type="SAM" id="Phobius"/>
    </source>
</evidence>
<reference evidence="3" key="1">
    <citation type="submission" date="2022-08" db="EMBL/GenBank/DDBJ databases">
        <title>Novel sulfate-reducing endosymbionts in the free-living metamonad Anaeramoeba.</title>
        <authorList>
            <person name="Jerlstrom-Hultqvist J."/>
            <person name="Cepicka I."/>
            <person name="Gallot-Lavallee L."/>
            <person name="Salas-Leiva D."/>
            <person name="Curtis B.A."/>
            <person name="Zahonova K."/>
            <person name="Pipaliya S."/>
            <person name="Dacks J."/>
            <person name="Roger A.J."/>
        </authorList>
    </citation>
    <scope>NUCLEOTIDE SEQUENCE</scope>
    <source>
        <strain evidence="3">Schooner1</strain>
    </source>
</reference>
<feature type="transmembrane region" description="Helical" evidence="1">
    <location>
        <begin position="312"/>
        <end position="329"/>
    </location>
</feature>
<proteinExistence type="predicted"/>
<dbReference type="PANTHER" id="PTHR14969">
    <property type="entry name" value="SPHINGOSINE-1-PHOSPHATE PHOSPHOHYDROLASE"/>
    <property type="match status" value="1"/>
</dbReference>
<dbReference type="PANTHER" id="PTHR14969:SF55">
    <property type="entry name" value="PHOSPHATIDIC ACID PHOSPHATASE TYPE 2_HALOPEROXIDASE DOMAIN-CONTAINING PROTEIN"/>
    <property type="match status" value="1"/>
</dbReference>
<sequence>MAKKQISESEIEIMTVSSEPETLSLLNSKQHSDLLGQRPTNYRHLQKIKKEFKSQAKKHLDRRFCYQIPESFEIRFIKYDIKILQFIQKWDNKFLDYLALFITLVTTIEAGIIASPVLFLLGQDAIAIELTYIILMYGLISQIPKRFLWRTRPFMRGYSKQKRKDYTSSLPSRAVSGAIVYMYLIDHAISLYKYHDKVQLTGWIILSSLIFALLATWSRCYFGVHYPSDCLLGLIQGIVICLFGFLIYRSDIIGCKSCSDKACYTKLPNKEITFSHLERADWVLFAISSVISIVLMLLSIVKPVEWWRKSHFFFGTIIAGIVFHLVFLCPDKKLRKNPTSLPPPPPPNKWYFWLISIGQLAFAIPIGQFLKNGYKTIISFLIIFFETFILLFLERTGLMNR</sequence>
<dbReference type="Gene3D" id="1.20.144.10">
    <property type="entry name" value="Phosphatidic acid phosphatase type 2/haloperoxidase"/>
    <property type="match status" value="1"/>
</dbReference>
<evidence type="ECO:0000313" key="3">
    <source>
        <dbReference type="EMBL" id="KAJ6245323.1"/>
    </source>
</evidence>
<gene>
    <name evidence="3" type="ORF">M0813_20275</name>
</gene>
<dbReference type="InterPro" id="IPR000326">
    <property type="entry name" value="PAP2/HPO"/>
</dbReference>
<feature type="domain" description="Phosphatidic acid phosphatase type 2/haloperoxidase" evidence="2">
    <location>
        <begin position="129"/>
        <end position="248"/>
    </location>
</feature>
<keyword evidence="4" id="KW-1185">Reference proteome</keyword>
<dbReference type="Proteomes" id="UP001150062">
    <property type="component" value="Unassembled WGS sequence"/>
</dbReference>
<accession>A0ABQ8YL94</accession>
<name>A0ABQ8YL94_9EUKA</name>
<feature type="transmembrane region" description="Helical" evidence="1">
    <location>
        <begin position="200"/>
        <end position="219"/>
    </location>
</feature>
<feature type="transmembrane region" description="Helical" evidence="1">
    <location>
        <begin position="282"/>
        <end position="300"/>
    </location>
</feature>